<dbReference type="Pfam" id="PF00448">
    <property type="entry name" value="SRP54"/>
    <property type="match status" value="1"/>
</dbReference>
<evidence type="ECO:0000256" key="2">
    <source>
        <dbReference type="ARBA" id="ARBA00008531"/>
    </source>
</evidence>
<evidence type="ECO:0000256" key="3">
    <source>
        <dbReference type="ARBA" id="ARBA00022741"/>
    </source>
</evidence>
<reference evidence="9 10" key="1">
    <citation type="submission" date="2019-02" db="EMBL/GenBank/DDBJ databases">
        <title>Deep-cultivation of Planctomycetes and their phenomic and genomic characterization uncovers novel biology.</title>
        <authorList>
            <person name="Wiegand S."/>
            <person name="Jogler M."/>
            <person name="Boedeker C."/>
            <person name="Pinto D."/>
            <person name="Vollmers J."/>
            <person name="Rivas-Marin E."/>
            <person name="Kohn T."/>
            <person name="Peeters S.H."/>
            <person name="Heuer A."/>
            <person name="Rast P."/>
            <person name="Oberbeckmann S."/>
            <person name="Bunk B."/>
            <person name="Jeske O."/>
            <person name="Meyerdierks A."/>
            <person name="Storesund J.E."/>
            <person name="Kallscheuer N."/>
            <person name="Luecker S."/>
            <person name="Lage O.M."/>
            <person name="Pohl T."/>
            <person name="Merkel B.J."/>
            <person name="Hornburger P."/>
            <person name="Mueller R.-W."/>
            <person name="Bruemmer F."/>
            <person name="Labrenz M."/>
            <person name="Spormann A.M."/>
            <person name="Op den Camp H."/>
            <person name="Overmann J."/>
            <person name="Amann R."/>
            <person name="Jetten M.S.M."/>
            <person name="Mascher T."/>
            <person name="Medema M.H."/>
            <person name="Devos D.P."/>
            <person name="Kaster A.-K."/>
            <person name="Ovreas L."/>
            <person name="Rohde M."/>
            <person name="Galperin M.Y."/>
            <person name="Jogler C."/>
        </authorList>
    </citation>
    <scope>NUCLEOTIDE SEQUENCE [LARGE SCALE GENOMIC DNA]</scope>
    <source>
        <strain evidence="9 10">Poly30</strain>
    </source>
</reference>
<dbReference type="GO" id="GO:0003924">
    <property type="term" value="F:GTPase activity"/>
    <property type="evidence" value="ECO:0007669"/>
    <property type="project" value="TreeGrafter"/>
</dbReference>
<evidence type="ECO:0000256" key="6">
    <source>
        <dbReference type="SAM" id="MobiDB-lite"/>
    </source>
</evidence>
<keyword evidence="9" id="KW-0969">Cilium</keyword>
<dbReference type="GO" id="GO:0005525">
    <property type="term" value="F:GTP binding"/>
    <property type="evidence" value="ECO:0007669"/>
    <property type="project" value="UniProtKB-KW"/>
</dbReference>
<dbReference type="Proteomes" id="UP000320390">
    <property type="component" value="Chromosome"/>
</dbReference>
<dbReference type="InterPro" id="IPR000897">
    <property type="entry name" value="SRP54_GTPase_dom"/>
</dbReference>
<dbReference type="RefSeq" id="WP_145194449.1">
    <property type="nucleotide sequence ID" value="NZ_CP036434.1"/>
</dbReference>
<sequence>MSTPPESAVAHAVVAPLVPPVASPRAKDSLQIVTGRTMRQALMTARATFGEKSVVVDQVTSPGRVTLAVSTRIPRSTEALREMRREAGVLLKAATATKPEASAGAQVPATVVSHPSVTGRPQRTPLADVERRLREHGASKKMREAVLEGIVKVDVEGAHPMDLAADEIAKHFDVATLPLPRGETAVVALLGHTGVGKTTTLAKLALRMARAGRKVALATLDADRVGGVAQIKAYGELLRIPSMALRDPVRLANQLALEPGRFDVVLVDGTGDVQKDVESLLALGDACDAASAKIQLATLVVLPATASAAAMESTTAIAAPLAPLGAVVTKLDEAQQPLPALEHARASGLGLAFLTNGPDLGPHFFRANKERFADLALIGRIG</sequence>
<name>A0A518ELR8_9BACT</name>
<evidence type="ECO:0000313" key="9">
    <source>
        <dbReference type="EMBL" id="QDV05022.1"/>
    </source>
</evidence>
<gene>
    <name evidence="9" type="primary">flhF</name>
    <name evidence="9" type="ORF">Poly30_05170</name>
</gene>
<keyword evidence="9" id="KW-0966">Cell projection</keyword>
<dbReference type="GO" id="GO:0005047">
    <property type="term" value="F:signal recognition particle binding"/>
    <property type="evidence" value="ECO:0007669"/>
    <property type="project" value="TreeGrafter"/>
</dbReference>
<dbReference type="InterPro" id="IPR003593">
    <property type="entry name" value="AAA+_ATPase"/>
</dbReference>
<accession>A0A518ELR8</accession>
<feature type="region of interest" description="Disordered" evidence="6">
    <location>
        <begin position="101"/>
        <end position="123"/>
    </location>
</feature>
<evidence type="ECO:0000256" key="5">
    <source>
        <dbReference type="ARBA" id="ARBA00023136"/>
    </source>
</evidence>
<dbReference type="EMBL" id="CP036434">
    <property type="protein sequence ID" value="QDV05022.1"/>
    <property type="molecule type" value="Genomic_DNA"/>
</dbReference>
<proteinExistence type="inferred from homology"/>
<dbReference type="SMART" id="SM00382">
    <property type="entry name" value="AAA"/>
    <property type="match status" value="1"/>
</dbReference>
<comment type="similarity">
    <text evidence="2">Belongs to the GTP-binding SRP family.</text>
</comment>
<evidence type="ECO:0000259" key="8">
    <source>
        <dbReference type="SMART" id="SM00962"/>
    </source>
</evidence>
<dbReference type="SMART" id="SM00962">
    <property type="entry name" value="SRP54"/>
    <property type="match status" value="1"/>
</dbReference>
<feature type="domain" description="SRP54-type proteins GTP-binding" evidence="8">
    <location>
        <begin position="184"/>
        <end position="378"/>
    </location>
</feature>
<dbReference type="PANTHER" id="PTHR43134">
    <property type="entry name" value="SIGNAL RECOGNITION PARTICLE RECEPTOR SUBUNIT ALPHA"/>
    <property type="match status" value="1"/>
</dbReference>
<dbReference type="PANTHER" id="PTHR43134:SF3">
    <property type="entry name" value="FLAGELLAR BIOSYNTHESIS PROTEIN FLHF"/>
    <property type="match status" value="1"/>
</dbReference>
<evidence type="ECO:0000259" key="7">
    <source>
        <dbReference type="SMART" id="SM00382"/>
    </source>
</evidence>
<keyword evidence="10" id="KW-1185">Reference proteome</keyword>
<dbReference type="AlphaFoldDB" id="A0A518ELR8"/>
<keyword evidence="5" id="KW-0472">Membrane</keyword>
<keyword evidence="4" id="KW-0342">GTP-binding</keyword>
<dbReference type="GO" id="GO:0005886">
    <property type="term" value="C:plasma membrane"/>
    <property type="evidence" value="ECO:0007669"/>
    <property type="project" value="UniProtKB-SubCell"/>
</dbReference>
<dbReference type="GO" id="GO:0006614">
    <property type="term" value="P:SRP-dependent cotranslational protein targeting to membrane"/>
    <property type="evidence" value="ECO:0007669"/>
    <property type="project" value="InterPro"/>
</dbReference>
<protein>
    <submittedName>
        <fullName evidence="9">Flagellar biosynthesis protein FlhF</fullName>
    </submittedName>
</protein>
<evidence type="ECO:0000256" key="1">
    <source>
        <dbReference type="ARBA" id="ARBA00004413"/>
    </source>
</evidence>
<keyword evidence="3" id="KW-0547">Nucleotide-binding</keyword>
<dbReference type="InterPro" id="IPR027417">
    <property type="entry name" value="P-loop_NTPase"/>
</dbReference>
<organism evidence="9 10">
    <name type="scientific">Saltatorellus ferox</name>
    <dbReference type="NCBI Taxonomy" id="2528018"/>
    <lineage>
        <taxon>Bacteria</taxon>
        <taxon>Pseudomonadati</taxon>
        <taxon>Planctomycetota</taxon>
        <taxon>Planctomycetia</taxon>
        <taxon>Planctomycetia incertae sedis</taxon>
        <taxon>Saltatorellus</taxon>
    </lineage>
</organism>
<feature type="domain" description="AAA+ ATPase" evidence="7">
    <location>
        <begin position="183"/>
        <end position="382"/>
    </location>
</feature>
<evidence type="ECO:0000256" key="4">
    <source>
        <dbReference type="ARBA" id="ARBA00023134"/>
    </source>
</evidence>
<comment type="subcellular location">
    <subcellularLocation>
        <location evidence="1">Cell membrane</location>
        <topology evidence="1">Peripheral membrane protein</topology>
        <orientation evidence="1">Cytoplasmic side</orientation>
    </subcellularLocation>
</comment>
<dbReference type="Gene3D" id="3.40.50.300">
    <property type="entry name" value="P-loop containing nucleotide triphosphate hydrolases"/>
    <property type="match status" value="1"/>
</dbReference>
<dbReference type="OrthoDB" id="9778554at2"/>
<evidence type="ECO:0000313" key="10">
    <source>
        <dbReference type="Proteomes" id="UP000320390"/>
    </source>
</evidence>
<keyword evidence="9" id="KW-0282">Flagellum</keyword>
<dbReference type="SUPFAM" id="SSF52540">
    <property type="entry name" value="P-loop containing nucleoside triphosphate hydrolases"/>
    <property type="match status" value="1"/>
</dbReference>